<accession>A0A1Z4JGA7</accession>
<evidence type="ECO:0000313" key="1">
    <source>
        <dbReference type="EMBL" id="BAY55761.1"/>
    </source>
</evidence>
<dbReference type="EMBL" id="AP018203">
    <property type="protein sequence ID" value="BAY55761.1"/>
    <property type="molecule type" value="Genomic_DNA"/>
</dbReference>
<dbReference type="Proteomes" id="UP000217895">
    <property type="component" value="Chromosome"/>
</dbReference>
<organism evidence="1 2">
    <name type="scientific">Leptolyngbya boryana NIES-2135</name>
    <dbReference type="NCBI Taxonomy" id="1973484"/>
    <lineage>
        <taxon>Bacteria</taxon>
        <taxon>Bacillati</taxon>
        <taxon>Cyanobacteriota</taxon>
        <taxon>Cyanophyceae</taxon>
        <taxon>Leptolyngbyales</taxon>
        <taxon>Leptolyngbyaceae</taxon>
        <taxon>Leptolyngbya group</taxon>
        <taxon>Leptolyngbya</taxon>
    </lineage>
</organism>
<name>A0A1Z4JGA7_LEPBY</name>
<proteinExistence type="predicted"/>
<evidence type="ECO:0000313" key="2">
    <source>
        <dbReference type="Proteomes" id="UP000217895"/>
    </source>
</evidence>
<gene>
    <name evidence="1" type="ORF">NIES2135_25850</name>
</gene>
<dbReference type="AlphaFoldDB" id="A0A1Z4JGA7"/>
<keyword evidence="2" id="KW-1185">Reference proteome</keyword>
<reference evidence="1 2" key="1">
    <citation type="submission" date="2017-06" db="EMBL/GenBank/DDBJ databases">
        <title>Genome sequencing of cyanobaciteial culture collection at National Institute for Environmental Studies (NIES).</title>
        <authorList>
            <person name="Hirose Y."/>
            <person name="Shimura Y."/>
            <person name="Fujisawa T."/>
            <person name="Nakamura Y."/>
            <person name="Kawachi M."/>
        </authorList>
    </citation>
    <scope>NUCLEOTIDE SEQUENCE [LARGE SCALE GENOMIC DNA]</scope>
    <source>
        <strain evidence="1 2">NIES-2135</strain>
    </source>
</reference>
<sequence length="41" mass="4671">MSLYIVSNPVSAGWQKISRLNELTIQGYTNTVGFKLFQIPR</sequence>
<protein>
    <submittedName>
        <fullName evidence="1">Uncharacterized protein</fullName>
    </submittedName>
</protein>